<gene>
    <name evidence="1" type="ORF">S06H3_54693</name>
</gene>
<dbReference type="EMBL" id="BARV01035010">
    <property type="protein sequence ID" value="GAI52838.1"/>
    <property type="molecule type" value="Genomic_DNA"/>
</dbReference>
<reference evidence="1" key="1">
    <citation type="journal article" date="2014" name="Front. Microbiol.">
        <title>High frequency of phylogenetically diverse reductive dehalogenase-homologous genes in deep subseafloor sedimentary metagenomes.</title>
        <authorList>
            <person name="Kawai M."/>
            <person name="Futagami T."/>
            <person name="Toyoda A."/>
            <person name="Takaki Y."/>
            <person name="Nishi S."/>
            <person name="Hori S."/>
            <person name="Arai W."/>
            <person name="Tsubouchi T."/>
            <person name="Morono Y."/>
            <person name="Uchiyama I."/>
            <person name="Ito T."/>
            <person name="Fujiyama A."/>
            <person name="Inagaki F."/>
            <person name="Takami H."/>
        </authorList>
    </citation>
    <scope>NUCLEOTIDE SEQUENCE</scope>
    <source>
        <strain evidence="1">Expedition CK06-06</strain>
    </source>
</reference>
<protein>
    <submittedName>
        <fullName evidence="1">Uncharacterized protein</fullName>
    </submittedName>
</protein>
<accession>X1PAF4</accession>
<organism evidence="1">
    <name type="scientific">marine sediment metagenome</name>
    <dbReference type="NCBI Taxonomy" id="412755"/>
    <lineage>
        <taxon>unclassified sequences</taxon>
        <taxon>metagenomes</taxon>
        <taxon>ecological metagenomes</taxon>
    </lineage>
</organism>
<evidence type="ECO:0000313" key="1">
    <source>
        <dbReference type="EMBL" id="GAI52838.1"/>
    </source>
</evidence>
<sequence length="70" mass="8144">MYFCKGCGIWLRRQSGKLVEINGEIFFKCNCGYLHPKKEVSKAPKEPHPKNMKPLVNSNGSKIYFYFQTI</sequence>
<comment type="caution">
    <text evidence="1">The sequence shown here is derived from an EMBL/GenBank/DDBJ whole genome shotgun (WGS) entry which is preliminary data.</text>
</comment>
<proteinExistence type="predicted"/>
<dbReference type="AlphaFoldDB" id="X1PAF4"/>
<name>X1PAF4_9ZZZZ</name>